<evidence type="ECO:0000256" key="7">
    <source>
        <dbReference type="ARBA" id="ARBA00023204"/>
    </source>
</evidence>
<dbReference type="GO" id="GO:0046872">
    <property type="term" value="F:metal ion binding"/>
    <property type="evidence" value="ECO:0007669"/>
    <property type="project" value="UniProtKB-KW"/>
</dbReference>
<reference evidence="11 12" key="1">
    <citation type="journal article" date="2024" name="Nat. Commun.">
        <title>Phylogenomics reveals the evolutionary origins of lichenization in chlorophyte algae.</title>
        <authorList>
            <person name="Puginier C."/>
            <person name="Libourel C."/>
            <person name="Otte J."/>
            <person name="Skaloud P."/>
            <person name="Haon M."/>
            <person name="Grisel S."/>
            <person name="Petersen M."/>
            <person name="Berrin J.G."/>
            <person name="Delaux P.M."/>
            <person name="Dal Grande F."/>
            <person name="Keller J."/>
        </authorList>
    </citation>
    <scope>NUCLEOTIDE SEQUENCE [LARGE SCALE GENOMIC DNA]</scope>
    <source>
        <strain evidence="11 12">SAG 2036</strain>
    </source>
</reference>
<keyword evidence="2" id="KW-0808">Transferase</keyword>
<evidence type="ECO:0000256" key="2">
    <source>
        <dbReference type="ARBA" id="ARBA00022679"/>
    </source>
</evidence>
<name>A0AAW1NW84_9CHLO</name>
<evidence type="ECO:0000259" key="10">
    <source>
        <dbReference type="PROSITE" id="PS50173"/>
    </source>
</evidence>
<feature type="domain" description="UmuC" evidence="10">
    <location>
        <begin position="9"/>
        <end position="204"/>
    </location>
</feature>
<dbReference type="Gene3D" id="3.30.70.270">
    <property type="match status" value="2"/>
</dbReference>
<proteinExistence type="predicted"/>
<protein>
    <recommendedName>
        <fullName evidence="10">UmuC domain-containing protein</fullName>
    </recommendedName>
</protein>
<keyword evidence="6" id="KW-0460">Magnesium</keyword>
<keyword evidence="4" id="KW-0479">Metal-binding</keyword>
<dbReference type="PROSITE" id="PS50173">
    <property type="entry name" value="UMUC"/>
    <property type="match status" value="1"/>
</dbReference>
<sequence length="430" mass="46329">MSHSLGQVVFHVDIDAFFCQVEQRKNPQLGTKPFAVQQHQDIIAVNYAARQAGVKKHMSPAQAREVLKRVGGCLVHVHTVEGGRISYEPYRQAGREVLQLLQRNAWASVVEKGSIDEAYLLFTGGPALRVDLSPEAARQMAQSLRSQLWEQLQLKASVGIARNKTMSKLASAAAKPDGMLLALSPGEVQALLQRTPASRLPQAGGKDSTAFAKAGIQSVADLQSWSEQQLRQDLGFTRDRAAQLAQWARGECSAAVAVRPPPKSLSVQMSLTPVPLPMHPSFQGRSVCDDPSSTGMLQPVEVHAETFTRRMRMLLAAMTGDLMGRICADSHEEDRWPANMILALNISWPPKQNRFVNKTCRFPASTLSSHPPTAPSEVATAATTSSTSAEQAPLAPLHQAMLSNATSLCAAATQGAPPGAKVVQTRASVA</sequence>
<keyword evidence="5" id="KW-0227">DNA damage</keyword>
<evidence type="ECO:0000256" key="3">
    <source>
        <dbReference type="ARBA" id="ARBA00022695"/>
    </source>
</evidence>
<dbReference type="InterPro" id="IPR001126">
    <property type="entry name" value="UmuC"/>
</dbReference>
<dbReference type="GO" id="GO:0006281">
    <property type="term" value="P:DNA repair"/>
    <property type="evidence" value="ECO:0007669"/>
    <property type="project" value="UniProtKB-KW"/>
</dbReference>
<dbReference type="GO" id="GO:0035861">
    <property type="term" value="C:site of double-strand break"/>
    <property type="evidence" value="ECO:0007669"/>
    <property type="project" value="TreeGrafter"/>
</dbReference>
<keyword evidence="12" id="KW-1185">Reference proteome</keyword>
<evidence type="ECO:0000256" key="6">
    <source>
        <dbReference type="ARBA" id="ARBA00022842"/>
    </source>
</evidence>
<evidence type="ECO:0000256" key="5">
    <source>
        <dbReference type="ARBA" id="ARBA00022763"/>
    </source>
</evidence>
<keyword evidence="7" id="KW-0234">DNA repair</keyword>
<keyword evidence="3" id="KW-0548">Nucleotidyltransferase</keyword>
<dbReference type="InterPro" id="IPR052230">
    <property type="entry name" value="DNA_polymerase_eta"/>
</dbReference>
<dbReference type="Pfam" id="PF00817">
    <property type="entry name" value="IMS"/>
    <property type="match status" value="1"/>
</dbReference>
<dbReference type="GO" id="GO:0005634">
    <property type="term" value="C:nucleus"/>
    <property type="evidence" value="ECO:0007669"/>
    <property type="project" value="UniProtKB-SubCell"/>
</dbReference>
<dbReference type="GO" id="GO:0042276">
    <property type="term" value="P:error-prone translesion synthesis"/>
    <property type="evidence" value="ECO:0007669"/>
    <property type="project" value="TreeGrafter"/>
</dbReference>
<accession>A0AAW1NW84</accession>
<evidence type="ECO:0000313" key="12">
    <source>
        <dbReference type="Proteomes" id="UP001465755"/>
    </source>
</evidence>
<feature type="region of interest" description="Disordered" evidence="9">
    <location>
        <begin position="365"/>
        <end position="391"/>
    </location>
</feature>
<dbReference type="GO" id="GO:0009314">
    <property type="term" value="P:response to radiation"/>
    <property type="evidence" value="ECO:0007669"/>
    <property type="project" value="TreeGrafter"/>
</dbReference>
<dbReference type="Gene3D" id="3.40.1170.60">
    <property type="match status" value="1"/>
</dbReference>
<evidence type="ECO:0000313" key="11">
    <source>
        <dbReference type="EMBL" id="KAK9798496.1"/>
    </source>
</evidence>
<dbReference type="InterPro" id="IPR043128">
    <property type="entry name" value="Rev_trsase/Diguanyl_cyclase"/>
</dbReference>
<dbReference type="SUPFAM" id="SSF56672">
    <property type="entry name" value="DNA/RNA polymerases"/>
    <property type="match status" value="1"/>
</dbReference>
<dbReference type="Gene3D" id="1.10.150.20">
    <property type="entry name" value="5' to 3' exonuclease, C-terminal subdomain"/>
    <property type="match status" value="1"/>
</dbReference>
<dbReference type="PANTHER" id="PTHR45873:SF1">
    <property type="entry name" value="DNA POLYMERASE ETA"/>
    <property type="match status" value="1"/>
</dbReference>
<dbReference type="Proteomes" id="UP001465755">
    <property type="component" value="Unassembled WGS sequence"/>
</dbReference>
<evidence type="ECO:0000256" key="4">
    <source>
        <dbReference type="ARBA" id="ARBA00022723"/>
    </source>
</evidence>
<dbReference type="FunFam" id="3.40.1170.60:FF:000003">
    <property type="entry name" value="DNA polymerase eta"/>
    <property type="match status" value="1"/>
</dbReference>
<comment type="caution">
    <text evidence="11">The sequence shown here is derived from an EMBL/GenBank/DDBJ whole genome shotgun (WGS) entry which is preliminary data.</text>
</comment>
<organism evidence="11 12">
    <name type="scientific">Symbiochloris irregularis</name>
    <dbReference type="NCBI Taxonomy" id="706552"/>
    <lineage>
        <taxon>Eukaryota</taxon>
        <taxon>Viridiplantae</taxon>
        <taxon>Chlorophyta</taxon>
        <taxon>core chlorophytes</taxon>
        <taxon>Trebouxiophyceae</taxon>
        <taxon>Trebouxiales</taxon>
        <taxon>Trebouxiaceae</taxon>
        <taxon>Symbiochloris</taxon>
    </lineage>
</organism>
<dbReference type="EMBL" id="JALJOQ010000098">
    <property type="protein sequence ID" value="KAK9798496.1"/>
    <property type="molecule type" value="Genomic_DNA"/>
</dbReference>
<dbReference type="GO" id="GO:0005657">
    <property type="term" value="C:replication fork"/>
    <property type="evidence" value="ECO:0007669"/>
    <property type="project" value="TreeGrafter"/>
</dbReference>
<feature type="compositionally biased region" description="Low complexity" evidence="9">
    <location>
        <begin position="375"/>
        <end position="391"/>
    </location>
</feature>
<dbReference type="PANTHER" id="PTHR45873">
    <property type="entry name" value="DNA POLYMERASE ETA"/>
    <property type="match status" value="1"/>
</dbReference>
<dbReference type="GO" id="GO:0003887">
    <property type="term" value="F:DNA-directed DNA polymerase activity"/>
    <property type="evidence" value="ECO:0007669"/>
    <property type="project" value="TreeGrafter"/>
</dbReference>
<evidence type="ECO:0000256" key="8">
    <source>
        <dbReference type="ARBA" id="ARBA00023242"/>
    </source>
</evidence>
<evidence type="ECO:0000256" key="1">
    <source>
        <dbReference type="ARBA" id="ARBA00004123"/>
    </source>
</evidence>
<gene>
    <name evidence="11" type="ORF">WJX73_001735</name>
</gene>
<evidence type="ECO:0000256" key="9">
    <source>
        <dbReference type="SAM" id="MobiDB-lite"/>
    </source>
</evidence>
<dbReference type="InterPro" id="IPR043502">
    <property type="entry name" value="DNA/RNA_pol_sf"/>
</dbReference>
<comment type="subcellular location">
    <subcellularLocation>
        <location evidence="1">Nucleus</location>
    </subcellularLocation>
</comment>
<keyword evidence="8" id="KW-0539">Nucleus</keyword>
<dbReference type="AlphaFoldDB" id="A0AAW1NW84"/>